<dbReference type="AlphaFoldDB" id="A0AAV4VL90"/>
<reference evidence="2 3" key="1">
    <citation type="submission" date="2021-06" db="EMBL/GenBank/DDBJ databases">
        <title>Caerostris darwini draft genome.</title>
        <authorList>
            <person name="Kono N."/>
            <person name="Arakawa K."/>
        </authorList>
    </citation>
    <scope>NUCLEOTIDE SEQUENCE [LARGE SCALE GENOMIC DNA]</scope>
</reference>
<accession>A0AAV4VL90</accession>
<comment type="caution">
    <text evidence="2">The sequence shown here is derived from an EMBL/GenBank/DDBJ whole genome shotgun (WGS) entry which is preliminary data.</text>
</comment>
<evidence type="ECO:0000256" key="1">
    <source>
        <dbReference type="SAM" id="Phobius"/>
    </source>
</evidence>
<protein>
    <submittedName>
        <fullName evidence="2">Uncharacterized protein</fullName>
    </submittedName>
</protein>
<keyword evidence="1" id="KW-1133">Transmembrane helix</keyword>
<keyword evidence="3" id="KW-1185">Reference proteome</keyword>
<name>A0AAV4VL90_9ARAC</name>
<dbReference type="EMBL" id="BPLQ01013145">
    <property type="protein sequence ID" value="GIY70293.1"/>
    <property type="molecule type" value="Genomic_DNA"/>
</dbReference>
<keyword evidence="1" id="KW-0812">Transmembrane</keyword>
<gene>
    <name evidence="2" type="ORF">CDAR_564201</name>
</gene>
<sequence length="131" mass="14448">MLTKKANVPFTLFHSAKILFALTPFPKQSLILLRDFSDSAHNLISGAPCGGCSLCEQQQNGKASYEVLSLERVHPNAIGAITGDEFAFAPTVPNTRYFRLLKLCLALERLFVAGMHFSFLLPIYLLSGVLF</sequence>
<organism evidence="2 3">
    <name type="scientific">Caerostris darwini</name>
    <dbReference type="NCBI Taxonomy" id="1538125"/>
    <lineage>
        <taxon>Eukaryota</taxon>
        <taxon>Metazoa</taxon>
        <taxon>Ecdysozoa</taxon>
        <taxon>Arthropoda</taxon>
        <taxon>Chelicerata</taxon>
        <taxon>Arachnida</taxon>
        <taxon>Araneae</taxon>
        <taxon>Araneomorphae</taxon>
        <taxon>Entelegynae</taxon>
        <taxon>Araneoidea</taxon>
        <taxon>Araneidae</taxon>
        <taxon>Caerostris</taxon>
    </lineage>
</organism>
<feature type="transmembrane region" description="Helical" evidence="1">
    <location>
        <begin position="106"/>
        <end position="126"/>
    </location>
</feature>
<dbReference type="Proteomes" id="UP001054837">
    <property type="component" value="Unassembled WGS sequence"/>
</dbReference>
<proteinExistence type="predicted"/>
<keyword evidence="1" id="KW-0472">Membrane</keyword>
<evidence type="ECO:0000313" key="3">
    <source>
        <dbReference type="Proteomes" id="UP001054837"/>
    </source>
</evidence>
<evidence type="ECO:0000313" key="2">
    <source>
        <dbReference type="EMBL" id="GIY70293.1"/>
    </source>
</evidence>